<dbReference type="AlphaFoldDB" id="A0A512E4L6"/>
<organism evidence="2 3">
    <name type="scientific">Skermanella aerolata</name>
    <dbReference type="NCBI Taxonomy" id="393310"/>
    <lineage>
        <taxon>Bacteria</taxon>
        <taxon>Pseudomonadati</taxon>
        <taxon>Pseudomonadota</taxon>
        <taxon>Alphaproteobacteria</taxon>
        <taxon>Rhodospirillales</taxon>
        <taxon>Azospirillaceae</taxon>
        <taxon>Skermanella</taxon>
    </lineage>
</organism>
<dbReference type="SUPFAM" id="SSF46689">
    <property type="entry name" value="Homeodomain-like"/>
    <property type="match status" value="1"/>
</dbReference>
<proteinExistence type="predicted"/>
<name>A0A512E4L6_9PROT</name>
<keyword evidence="3" id="KW-1185">Reference proteome</keyword>
<sequence length="155" mass="17094">MVACKDAKEIALRRCGAFNDQAAAITDPLFRMHPFFDPRDRVQARYEMLRRHQAEGLSVSAAAAAFGVSRQTFYQAREALAVAGLSGLVPRRPGPKDGHKLSTEVVAFVRELKGANPRLTTPACVLAVQDRFGITVHRRSLERALTRLKPPADLD</sequence>
<feature type="domain" description="Insertion element IS150 protein InsJ-like helix-turn-helix" evidence="1">
    <location>
        <begin position="45"/>
        <end position="96"/>
    </location>
</feature>
<protein>
    <recommendedName>
        <fullName evidence="1">Insertion element IS150 protein InsJ-like helix-turn-helix domain-containing protein</fullName>
    </recommendedName>
</protein>
<comment type="caution">
    <text evidence="2">The sequence shown here is derived from an EMBL/GenBank/DDBJ whole genome shotgun (WGS) entry which is preliminary data.</text>
</comment>
<gene>
    <name evidence="2" type="ORF">SAE02_78160</name>
</gene>
<dbReference type="InterPro" id="IPR009057">
    <property type="entry name" value="Homeodomain-like_sf"/>
</dbReference>
<dbReference type="RefSeq" id="WP_052832812.1">
    <property type="nucleotide sequence ID" value="NZ_BJYZ01000121.1"/>
</dbReference>
<dbReference type="InterPro" id="IPR055247">
    <property type="entry name" value="InsJ-like_HTH"/>
</dbReference>
<evidence type="ECO:0000313" key="3">
    <source>
        <dbReference type="Proteomes" id="UP000321523"/>
    </source>
</evidence>
<evidence type="ECO:0000259" key="1">
    <source>
        <dbReference type="Pfam" id="PF13518"/>
    </source>
</evidence>
<accession>A0A512E4L6</accession>
<reference evidence="2 3" key="1">
    <citation type="submission" date="2019-07" db="EMBL/GenBank/DDBJ databases">
        <title>Whole genome shotgun sequence of Skermanella aerolata NBRC 106429.</title>
        <authorList>
            <person name="Hosoyama A."/>
            <person name="Uohara A."/>
            <person name="Ohji S."/>
            <person name="Ichikawa N."/>
        </authorList>
    </citation>
    <scope>NUCLEOTIDE SEQUENCE [LARGE SCALE GENOMIC DNA]</scope>
    <source>
        <strain evidence="2 3">NBRC 106429</strain>
    </source>
</reference>
<dbReference type="EMBL" id="BJYZ01000121">
    <property type="protein sequence ID" value="GEO43668.1"/>
    <property type="molecule type" value="Genomic_DNA"/>
</dbReference>
<dbReference type="Pfam" id="PF13518">
    <property type="entry name" value="HTH_28"/>
    <property type="match status" value="1"/>
</dbReference>
<evidence type="ECO:0000313" key="2">
    <source>
        <dbReference type="EMBL" id="GEO43668.1"/>
    </source>
</evidence>
<dbReference type="Proteomes" id="UP000321523">
    <property type="component" value="Unassembled WGS sequence"/>
</dbReference>
<dbReference type="OrthoDB" id="8683412at2"/>